<dbReference type="EMBL" id="LAVV01013271">
    <property type="protein sequence ID" value="KNZ45803.1"/>
    <property type="molecule type" value="Genomic_DNA"/>
</dbReference>
<dbReference type="Proteomes" id="UP000037035">
    <property type="component" value="Unassembled WGS sequence"/>
</dbReference>
<accession>A0A0L6UB78</accession>
<gene>
    <name evidence="1" type="ORF">VP01_779g5</name>
</gene>
<proteinExistence type="predicted"/>
<dbReference type="Pfam" id="PF10235">
    <property type="entry name" value="Cript"/>
    <property type="match status" value="1"/>
</dbReference>
<keyword evidence="2" id="KW-1185">Reference proteome</keyword>
<dbReference type="STRING" id="27349.A0A0L6UB78"/>
<dbReference type="AlphaFoldDB" id="A0A0L6UB78"/>
<protein>
    <submittedName>
        <fullName evidence="1">Uncharacterized protein</fullName>
    </submittedName>
</protein>
<dbReference type="VEuPathDB" id="FungiDB:VP01_779g5"/>
<evidence type="ECO:0000313" key="1">
    <source>
        <dbReference type="EMBL" id="KNZ45803.1"/>
    </source>
</evidence>
<reference evidence="1 2" key="1">
    <citation type="submission" date="2015-08" db="EMBL/GenBank/DDBJ databases">
        <title>Next Generation Sequencing and Analysis of the Genome of Puccinia sorghi L Schw, the Causal Agent of Maize Common Rust.</title>
        <authorList>
            <person name="Rochi L."/>
            <person name="Burguener G."/>
            <person name="Darino M."/>
            <person name="Turjanski A."/>
            <person name="Kreff E."/>
            <person name="Dieguez M.J."/>
            <person name="Sacco F."/>
        </authorList>
    </citation>
    <scope>NUCLEOTIDE SEQUENCE [LARGE SCALE GENOMIC DNA]</scope>
    <source>
        <strain evidence="1 2">RO10H11247</strain>
    </source>
</reference>
<organism evidence="1 2">
    <name type="scientific">Puccinia sorghi</name>
    <dbReference type="NCBI Taxonomy" id="27349"/>
    <lineage>
        <taxon>Eukaryota</taxon>
        <taxon>Fungi</taxon>
        <taxon>Dikarya</taxon>
        <taxon>Basidiomycota</taxon>
        <taxon>Pucciniomycotina</taxon>
        <taxon>Pucciniomycetes</taxon>
        <taxon>Pucciniales</taxon>
        <taxon>Pucciniaceae</taxon>
        <taxon>Puccinia</taxon>
    </lineage>
</organism>
<name>A0A0L6UB78_9BASI</name>
<comment type="caution">
    <text evidence="1">The sequence shown here is derived from an EMBL/GenBank/DDBJ whole genome shotgun (WGS) entry which is preliminary data.</text>
</comment>
<evidence type="ECO:0000313" key="2">
    <source>
        <dbReference type="Proteomes" id="UP000037035"/>
    </source>
</evidence>
<sequence>MEQVLVQIIFKNYSVMSVVCGCFVANSKNDTPTNETRNAQDSLATPEVRGIAGSNTAPIAKRKIGENKLLVESTSKNRYTPYASSASSSSKPNQPPHSLIGRCLTCKANVARPSAKYCQACACFLTDLGALSIPLNKITMAIYANGLCAMCGKIVIDVTYSQQCSK</sequence>
<dbReference type="OrthoDB" id="147332at2759"/>
<dbReference type="InterPro" id="IPR019367">
    <property type="entry name" value="PDZ-binding_CRIPT"/>
</dbReference>